<dbReference type="InterPro" id="IPR005069">
    <property type="entry name" value="Nucl-diP-sugar_transferase"/>
</dbReference>
<dbReference type="InterPro" id="IPR052636">
    <property type="entry name" value="UDP-D-xylose:L-fucose_XylT"/>
</dbReference>
<dbReference type="PANTHER" id="PTHR47032:SF1">
    <property type="entry name" value="UDP-D-XYLOSE:L-FUCOSE ALPHA-1,3-D-XYLOSYLTRANSFERASE-RELATED"/>
    <property type="match status" value="1"/>
</dbReference>
<keyword evidence="3" id="KW-1185">Reference proteome</keyword>
<dbReference type="EMBL" id="BLLK01000046">
    <property type="protein sequence ID" value="GFH52957.1"/>
    <property type="molecule type" value="Genomic_DNA"/>
</dbReference>
<comment type="caution">
    <text evidence="2">The sequence shown here is derived from an EMBL/GenBank/DDBJ whole genome shotgun (WGS) entry which is preliminary data.</text>
</comment>
<dbReference type="AlphaFoldDB" id="A0AAD3CVS9"/>
<dbReference type="GO" id="GO:0005794">
    <property type="term" value="C:Golgi apparatus"/>
    <property type="evidence" value="ECO:0007669"/>
    <property type="project" value="TreeGrafter"/>
</dbReference>
<evidence type="ECO:0000313" key="3">
    <source>
        <dbReference type="Proteomes" id="UP001054902"/>
    </source>
</evidence>
<dbReference type="Proteomes" id="UP001054902">
    <property type="component" value="Unassembled WGS sequence"/>
</dbReference>
<reference evidence="2 3" key="1">
    <citation type="journal article" date="2021" name="Sci. Rep.">
        <title>The genome of the diatom Chaetoceros tenuissimus carries an ancient integrated fragment of an extant virus.</title>
        <authorList>
            <person name="Hongo Y."/>
            <person name="Kimura K."/>
            <person name="Takaki Y."/>
            <person name="Yoshida Y."/>
            <person name="Baba S."/>
            <person name="Kobayashi G."/>
            <person name="Nagasaki K."/>
            <person name="Hano T."/>
            <person name="Tomaru Y."/>
        </authorList>
    </citation>
    <scope>NUCLEOTIDE SEQUENCE [LARGE SCALE GENOMIC DNA]</scope>
    <source>
        <strain evidence="2 3">NIES-3715</strain>
    </source>
</reference>
<gene>
    <name evidence="2" type="ORF">CTEN210_09433</name>
</gene>
<dbReference type="GO" id="GO:0016757">
    <property type="term" value="F:glycosyltransferase activity"/>
    <property type="evidence" value="ECO:0007669"/>
    <property type="project" value="TreeGrafter"/>
</dbReference>
<evidence type="ECO:0000313" key="2">
    <source>
        <dbReference type="EMBL" id="GFH52957.1"/>
    </source>
</evidence>
<organism evidence="2 3">
    <name type="scientific">Chaetoceros tenuissimus</name>
    <dbReference type="NCBI Taxonomy" id="426638"/>
    <lineage>
        <taxon>Eukaryota</taxon>
        <taxon>Sar</taxon>
        <taxon>Stramenopiles</taxon>
        <taxon>Ochrophyta</taxon>
        <taxon>Bacillariophyta</taxon>
        <taxon>Coscinodiscophyceae</taxon>
        <taxon>Chaetocerotophycidae</taxon>
        <taxon>Chaetocerotales</taxon>
        <taxon>Chaetocerotaceae</taxon>
        <taxon>Chaetoceros</taxon>
    </lineage>
</organism>
<name>A0AAD3CVS9_9STRA</name>
<dbReference type="PANTHER" id="PTHR47032">
    <property type="entry name" value="UDP-D-XYLOSE:L-FUCOSE ALPHA-1,3-D-XYLOSYLTRANSFERASE-RELATED"/>
    <property type="match status" value="1"/>
</dbReference>
<feature type="domain" description="Nucleotide-diphospho-sugar transferase" evidence="1">
    <location>
        <begin position="294"/>
        <end position="511"/>
    </location>
</feature>
<sequence>MVTISKNRGGSSSKGLSITQVFVTLFLCCISYYTGTLNSSVDNCTSSNSDNRKIEELVEDEVKKGMDANVVANTSASRKGNYFPESVSKYMNGMTRIAKDEFVEKIDYGPPMDKGTSNNDDVMLFYNTPKAFPSAQKNKDRVKNGDGSDIALLDFETATENCDTMNVINTNNPGNTKQCLAIVGNYESYQVQRWMRVPLNGGKLDHSLPLRAVSRGYDHHGAQQFIPPDLGKIKKHWETLKNYFDGFESTLDDLKSVAEKVAVKNTIIVMTCNMGQSELLVNFVCNAHSKGFDLSNVLVFPTDQSTKELAEGLGLATFYDEKNMGDMPEEEAGHYGDRKFTAMMFAKVLCVQMINHLGYDLLFQDVDLVWYKNPLEYFHDPTNKFKDFDMYFQDDGAHSTRYAPLSANSGFYYVRNNARTRYLFTALLYAGDQILQSKSHQEALVQLMNEHTSLFGLRVKVLSRDMEEFPGGWHYHKRNKDFMMKLVKEESSPIIFHMSWTKNKDNKIKFLQQMGQWYVADACIAHTKSEILGNHDLDPHTELFEPCCLAEPNVICHYRDKPSKIPCRDSDPIDAGHPSFW</sequence>
<evidence type="ECO:0000259" key="1">
    <source>
        <dbReference type="Pfam" id="PF03407"/>
    </source>
</evidence>
<dbReference type="Pfam" id="PF03407">
    <property type="entry name" value="Nucleotid_trans"/>
    <property type="match status" value="1"/>
</dbReference>
<protein>
    <recommendedName>
        <fullName evidence="1">Nucleotide-diphospho-sugar transferase domain-containing protein</fullName>
    </recommendedName>
</protein>
<proteinExistence type="predicted"/>
<accession>A0AAD3CVS9</accession>